<comment type="caution">
    <text evidence="1">The sequence shown here is derived from an EMBL/GenBank/DDBJ whole genome shotgun (WGS) entry which is preliminary data.</text>
</comment>
<proteinExistence type="predicted"/>
<evidence type="ECO:0000313" key="1">
    <source>
        <dbReference type="EMBL" id="MED6239192.1"/>
    </source>
</evidence>
<dbReference type="Proteomes" id="UP001345963">
    <property type="component" value="Unassembled WGS sequence"/>
</dbReference>
<name>A0ABU7ALU5_9TELE</name>
<sequence>MLSWMNGIGSSAFYASLLRNESPSVIVSERKEREDLYLCLFPLVAFLSEWCGSSIIFFLLSAHPASLSSHASTPRHCLPGAAGVGGWEMEEGWRTVGKGRKGGKMEG</sequence>
<accession>A0ABU7ALU5</accession>
<gene>
    <name evidence="1" type="ORF">ATANTOWER_003215</name>
</gene>
<dbReference type="EMBL" id="JAHUTI010021006">
    <property type="protein sequence ID" value="MED6239192.1"/>
    <property type="molecule type" value="Genomic_DNA"/>
</dbReference>
<protein>
    <submittedName>
        <fullName evidence="1">Uncharacterized protein</fullName>
    </submittedName>
</protein>
<evidence type="ECO:0000313" key="2">
    <source>
        <dbReference type="Proteomes" id="UP001345963"/>
    </source>
</evidence>
<organism evidence="1 2">
    <name type="scientific">Ataeniobius toweri</name>
    <dbReference type="NCBI Taxonomy" id="208326"/>
    <lineage>
        <taxon>Eukaryota</taxon>
        <taxon>Metazoa</taxon>
        <taxon>Chordata</taxon>
        <taxon>Craniata</taxon>
        <taxon>Vertebrata</taxon>
        <taxon>Euteleostomi</taxon>
        <taxon>Actinopterygii</taxon>
        <taxon>Neopterygii</taxon>
        <taxon>Teleostei</taxon>
        <taxon>Neoteleostei</taxon>
        <taxon>Acanthomorphata</taxon>
        <taxon>Ovalentaria</taxon>
        <taxon>Atherinomorphae</taxon>
        <taxon>Cyprinodontiformes</taxon>
        <taxon>Goodeidae</taxon>
        <taxon>Ataeniobius</taxon>
    </lineage>
</organism>
<keyword evidence="2" id="KW-1185">Reference proteome</keyword>
<reference evidence="1 2" key="1">
    <citation type="submission" date="2021-07" db="EMBL/GenBank/DDBJ databases">
        <authorList>
            <person name="Palmer J.M."/>
        </authorList>
    </citation>
    <scope>NUCLEOTIDE SEQUENCE [LARGE SCALE GENOMIC DNA]</scope>
    <source>
        <strain evidence="1 2">AT_MEX2019</strain>
        <tissue evidence="1">Muscle</tissue>
    </source>
</reference>